<dbReference type="InterPro" id="IPR044823">
    <property type="entry name" value="ASIL1/2-like"/>
</dbReference>
<dbReference type="Gene3D" id="1.10.10.60">
    <property type="entry name" value="Homeodomain-like"/>
    <property type="match status" value="1"/>
</dbReference>
<dbReference type="Proteomes" id="UP000504606">
    <property type="component" value="Unplaced"/>
</dbReference>
<dbReference type="KEGG" id="foc:127751089"/>
<reference evidence="4" key="1">
    <citation type="journal article" date="2018" name="Proc. Natl. Acad. Sci. U.S.A.">
        <title>Phylogenomics and the evolution of hemipteroid insects.</title>
        <authorList>
            <person name="Johnson K.P."/>
            <person name="Dietrich C.H."/>
            <person name="Friedrich F."/>
            <person name="Beutel R.G."/>
            <person name="Wipfler B."/>
            <person name="Peters R.S."/>
            <person name="Allen J.M."/>
            <person name="Petersen M."/>
            <person name="Donath A."/>
            <person name="Walden K.K."/>
            <person name="Kozlov A.M."/>
            <person name="Podsiadlowski L."/>
            <person name="Mayer C."/>
            <person name="Meusemann K."/>
            <person name="Vasilikopoulos A."/>
            <person name="Waterhouse R.M."/>
            <person name="Cameron S.L."/>
            <person name="Weirauch C."/>
            <person name="Swanson D.R."/>
            <person name="Percy D.M."/>
            <person name="Hardy N.B."/>
            <person name="Terry I."/>
            <person name="Liu S."/>
            <person name="Zhou X."/>
            <person name="Misof B."/>
            <person name="Robertson H.M."/>
            <person name="Yoshizawa K."/>
        </authorList>
    </citation>
    <scope>NUCLEOTIDE SEQUENCE</scope>
    <source>
        <tissue evidence="4">Whole organism</tissue>
    </source>
</reference>
<evidence type="ECO:0000259" key="2">
    <source>
        <dbReference type="Pfam" id="PF13837"/>
    </source>
</evidence>
<reference evidence="4" key="2">
    <citation type="submission" date="2025-08" db="UniProtKB">
        <authorList>
            <consortium name="RefSeq"/>
        </authorList>
    </citation>
    <scope>IDENTIFICATION</scope>
    <source>
        <tissue evidence="4">Whole organism</tissue>
    </source>
</reference>
<dbReference type="AlphaFoldDB" id="A0A9C6XT37"/>
<evidence type="ECO:0000313" key="3">
    <source>
        <dbReference type="Proteomes" id="UP000504606"/>
    </source>
</evidence>
<dbReference type="GO" id="GO:0005634">
    <property type="term" value="C:nucleus"/>
    <property type="evidence" value="ECO:0007669"/>
    <property type="project" value="TreeGrafter"/>
</dbReference>
<sequence length="590" mass="66125">MPEEYLQRISDDLWNGHQLDISWEQIREKFRSLKRQFGQAKKGELGGQNWEHYWLMVYIFDEDLASSNMTLCPEGFNLHDQDQPVPNEAASVPLQLSPAVTEAAQSVPIIGAAAPSQEVALTKAATVNSGSNLIRQVSASDSGQCESVLLSALDWDNLLQSGSALCASPVLKPQQGILPDKSLGDNGNLSDLEMHDILALDDGILPPDFSSTLMTTGRATPSITNNLLVRSPAPKKNKRPTYIIPPRSPAKQRTPKRKQSKSSLQWDSEETTAFVQLCVLNKERLVVSNISNTTWKDLATGLQLFNVEKSWQLCRDKFQQMHSFFEGTLLPCGGILGSRKWTHYEDFCQLFDIPEDYHVVMSSANEAADSTVAASSSQGGRLWTKERVLSLISSYKDRAAHFLGSKSVMRHNVLWAQISKEVSAAANEAISWKQCRDHMSVLKQKMHDEHLKIRNTGQSPSKWEYLDAMLDIFGGTASISAPFSFGAGTAESYRARDEEVREKPRSTRTREPDPNVSNSKKGTGAQRKLVFKNRVQELQEIQVEQKDKLLSEVQRLRLIMEDTKEERSKLFSNINRRLEDIGKSFQSTKP</sequence>
<name>A0A9C6XT37_FRAOC</name>
<dbReference type="InterPro" id="IPR044822">
    <property type="entry name" value="Myb_DNA-bind_4"/>
</dbReference>
<feature type="domain" description="Myb/SANT-like DNA-binding" evidence="2">
    <location>
        <begin position="382"/>
        <end position="470"/>
    </location>
</feature>
<keyword evidence="3" id="KW-1185">Reference proteome</keyword>
<dbReference type="GeneID" id="127751089"/>
<dbReference type="OrthoDB" id="7479152at2759"/>
<accession>A0A9C6XT37</accession>
<evidence type="ECO:0000313" key="4">
    <source>
        <dbReference type="RefSeq" id="XP_052130065.1"/>
    </source>
</evidence>
<organism evidence="3 4">
    <name type="scientific">Frankliniella occidentalis</name>
    <name type="common">Western flower thrips</name>
    <name type="synonym">Euthrips occidentalis</name>
    <dbReference type="NCBI Taxonomy" id="133901"/>
    <lineage>
        <taxon>Eukaryota</taxon>
        <taxon>Metazoa</taxon>
        <taxon>Ecdysozoa</taxon>
        <taxon>Arthropoda</taxon>
        <taxon>Hexapoda</taxon>
        <taxon>Insecta</taxon>
        <taxon>Pterygota</taxon>
        <taxon>Neoptera</taxon>
        <taxon>Paraneoptera</taxon>
        <taxon>Thysanoptera</taxon>
        <taxon>Terebrantia</taxon>
        <taxon>Thripoidea</taxon>
        <taxon>Thripidae</taxon>
        <taxon>Frankliniella</taxon>
    </lineage>
</organism>
<feature type="region of interest" description="Disordered" evidence="1">
    <location>
        <begin position="494"/>
        <end position="528"/>
    </location>
</feature>
<protein>
    <submittedName>
        <fullName evidence="4">Uncharacterized protein LOC127751089</fullName>
    </submittedName>
</protein>
<feature type="compositionally biased region" description="Basic and acidic residues" evidence="1">
    <location>
        <begin position="494"/>
        <end position="513"/>
    </location>
</feature>
<dbReference type="PANTHER" id="PTHR31307:SF6">
    <property type="entry name" value="OS01G0718900 PROTEIN"/>
    <property type="match status" value="1"/>
</dbReference>
<feature type="region of interest" description="Disordered" evidence="1">
    <location>
        <begin position="228"/>
        <end position="265"/>
    </location>
</feature>
<proteinExistence type="predicted"/>
<dbReference type="RefSeq" id="XP_052130065.1">
    <property type="nucleotide sequence ID" value="XM_052274105.1"/>
</dbReference>
<evidence type="ECO:0000256" key="1">
    <source>
        <dbReference type="SAM" id="MobiDB-lite"/>
    </source>
</evidence>
<gene>
    <name evidence="4" type="primary">LOC127751089</name>
</gene>
<dbReference type="GO" id="GO:0000976">
    <property type="term" value="F:transcription cis-regulatory region binding"/>
    <property type="evidence" value="ECO:0007669"/>
    <property type="project" value="TreeGrafter"/>
</dbReference>
<dbReference type="PANTHER" id="PTHR31307">
    <property type="entry name" value="TRIHELIX TRANSCRIPTION FACTOR ASIL2"/>
    <property type="match status" value="1"/>
</dbReference>
<dbReference type="Pfam" id="PF13837">
    <property type="entry name" value="Myb_DNA-bind_4"/>
    <property type="match status" value="1"/>
</dbReference>